<organism evidence="1 2">
    <name type="scientific">Linum trigynum</name>
    <dbReference type="NCBI Taxonomy" id="586398"/>
    <lineage>
        <taxon>Eukaryota</taxon>
        <taxon>Viridiplantae</taxon>
        <taxon>Streptophyta</taxon>
        <taxon>Embryophyta</taxon>
        <taxon>Tracheophyta</taxon>
        <taxon>Spermatophyta</taxon>
        <taxon>Magnoliopsida</taxon>
        <taxon>eudicotyledons</taxon>
        <taxon>Gunneridae</taxon>
        <taxon>Pentapetalae</taxon>
        <taxon>rosids</taxon>
        <taxon>fabids</taxon>
        <taxon>Malpighiales</taxon>
        <taxon>Linaceae</taxon>
        <taxon>Linum</taxon>
    </lineage>
</organism>
<gene>
    <name evidence="1" type="ORF">LTRI10_LOCUS1680</name>
</gene>
<reference evidence="1 2" key="1">
    <citation type="submission" date="2024-04" db="EMBL/GenBank/DDBJ databases">
        <authorList>
            <person name="Fracassetti M."/>
        </authorList>
    </citation>
    <scope>NUCLEOTIDE SEQUENCE [LARGE SCALE GENOMIC DNA]</scope>
</reference>
<name>A0AAV2CBY8_9ROSI</name>
<evidence type="ECO:0000313" key="2">
    <source>
        <dbReference type="Proteomes" id="UP001497516"/>
    </source>
</evidence>
<sequence length="157" mass="17738">MSLVWAASISHRVSAQYSPASWSMQITNSQLGKDKPEKIRPKSLSKQICKLKFRADFSREEVTSLNSFSNKEAIHLDLLGTLVEDWIVRYVKENLFVTVKRSRPNLWHAKLTKKPLKPDELTDRAGHSTVVGFSGNLAITRCCLALQEMGAPPRVMK</sequence>
<proteinExistence type="predicted"/>
<dbReference type="EMBL" id="OZ034813">
    <property type="protein sequence ID" value="CAL1353809.1"/>
    <property type="molecule type" value="Genomic_DNA"/>
</dbReference>
<keyword evidence="2" id="KW-1185">Reference proteome</keyword>
<accession>A0AAV2CBY8</accession>
<evidence type="ECO:0000313" key="1">
    <source>
        <dbReference type="EMBL" id="CAL1353809.1"/>
    </source>
</evidence>
<dbReference type="AlphaFoldDB" id="A0AAV2CBY8"/>
<protein>
    <submittedName>
        <fullName evidence="1">Uncharacterized protein</fullName>
    </submittedName>
</protein>
<dbReference type="Proteomes" id="UP001497516">
    <property type="component" value="Chromosome 1"/>
</dbReference>